<accession>A0A133U951</accession>
<dbReference type="Proteomes" id="UP000070589">
    <property type="component" value="Unassembled WGS sequence"/>
</dbReference>
<evidence type="ECO:0008006" key="3">
    <source>
        <dbReference type="Google" id="ProtNLM"/>
    </source>
</evidence>
<keyword evidence="2" id="KW-1185">Reference proteome</keyword>
<dbReference type="InterPro" id="IPR043519">
    <property type="entry name" value="NT_sf"/>
</dbReference>
<name>A0A133U951_9EURY</name>
<sequence>MEFLDKSTIRIDRELSELDRFSLEFIDVLKKYTDYVIVGGYVAILLGRARASEDVDIIVPEFDFPTFRSFYDGLEKEGFYCLNASENDTIFGYLENGSSIRFSRNEQVIPNVELRWAENKFDRITLEKKITVKLSEGDIYISPLELQIAFKEEVLKTPKDMEDAQHIRNVAQEYLNENLIEKYKVMLREFY</sequence>
<reference evidence="1 2" key="1">
    <citation type="journal article" date="2016" name="Sci. Rep.">
        <title>Metabolic traits of an uncultured archaeal lineage -MSBL1- from brine pools of the Red Sea.</title>
        <authorList>
            <person name="Mwirichia R."/>
            <person name="Alam I."/>
            <person name="Rashid M."/>
            <person name="Vinu M."/>
            <person name="Ba-Alawi W."/>
            <person name="Anthony Kamau A."/>
            <person name="Kamanda Ngugi D."/>
            <person name="Goker M."/>
            <person name="Klenk H.P."/>
            <person name="Bajic V."/>
            <person name="Stingl U."/>
        </authorList>
    </citation>
    <scope>NUCLEOTIDE SEQUENCE [LARGE SCALE GENOMIC DNA]</scope>
    <source>
        <strain evidence="1">SCGC-AAA259D14</strain>
    </source>
</reference>
<protein>
    <recommendedName>
        <fullName evidence="3">Nucleotidyltransferase</fullName>
    </recommendedName>
</protein>
<gene>
    <name evidence="1" type="ORF">AKJ62_00020</name>
</gene>
<dbReference type="EMBL" id="LHXL01000001">
    <property type="protein sequence ID" value="KXA90707.1"/>
    <property type="molecule type" value="Genomic_DNA"/>
</dbReference>
<evidence type="ECO:0000313" key="1">
    <source>
        <dbReference type="EMBL" id="KXA90707.1"/>
    </source>
</evidence>
<dbReference type="Gene3D" id="3.30.460.40">
    <property type="match status" value="1"/>
</dbReference>
<dbReference type="SUPFAM" id="SSF81301">
    <property type="entry name" value="Nucleotidyltransferase"/>
    <property type="match status" value="1"/>
</dbReference>
<proteinExistence type="predicted"/>
<comment type="caution">
    <text evidence="1">The sequence shown here is derived from an EMBL/GenBank/DDBJ whole genome shotgun (WGS) entry which is preliminary data.</text>
</comment>
<evidence type="ECO:0000313" key="2">
    <source>
        <dbReference type="Proteomes" id="UP000070589"/>
    </source>
</evidence>
<organism evidence="1 2">
    <name type="scientific">candidate division MSBL1 archaeon SCGC-AAA259D14</name>
    <dbReference type="NCBI Taxonomy" id="1698261"/>
    <lineage>
        <taxon>Archaea</taxon>
        <taxon>Methanobacteriati</taxon>
        <taxon>Methanobacteriota</taxon>
        <taxon>candidate division MSBL1</taxon>
    </lineage>
</organism>
<dbReference type="AlphaFoldDB" id="A0A133U951"/>